<dbReference type="EMBL" id="JBHRYB010000005">
    <property type="protein sequence ID" value="MFC3680259.1"/>
    <property type="molecule type" value="Genomic_DNA"/>
</dbReference>
<evidence type="ECO:0000313" key="2">
    <source>
        <dbReference type="EMBL" id="MFC3680259.1"/>
    </source>
</evidence>
<sequence>MIADAATLLQSGQSLLLWLGGAVLLLYPMAALASLMALGSKNNIPLPWFNRCCNRLFHWGCVLYPLLYGGCYFWLQRQPGLFPAALPLLYLALLAGCFRFMDAPAK</sequence>
<dbReference type="Proteomes" id="UP001595722">
    <property type="component" value="Unassembled WGS sequence"/>
</dbReference>
<reference evidence="3" key="1">
    <citation type="journal article" date="2019" name="Int. J. Syst. Evol. Microbiol.">
        <title>The Global Catalogue of Microorganisms (GCM) 10K type strain sequencing project: providing services to taxonomists for standard genome sequencing and annotation.</title>
        <authorList>
            <consortium name="The Broad Institute Genomics Platform"/>
            <consortium name="The Broad Institute Genome Sequencing Center for Infectious Disease"/>
            <person name="Wu L."/>
            <person name="Ma J."/>
        </authorList>
    </citation>
    <scope>NUCLEOTIDE SEQUENCE [LARGE SCALE GENOMIC DNA]</scope>
    <source>
        <strain evidence="3">KCTC 42424</strain>
    </source>
</reference>
<protein>
    <submittedName>
        <fullName evidence="2">Uncharacterized protein</fullName>
    </submittedName>
</protein>
<name>A0ABV7VS18_9GAMM</name>
<evidence type="ECO:0000313" key="3">
    <source>
        <dbReference type="Proteomes" id="UP001595722"/>
    </source>
</evidence>
<feature type="transmembrane region" description="Helical" evidence="1">
    <location>
        <begin position="15"/>
        <end position="35"/>
    </location>
</feature>
<keyword evidence="1" id="KW-0472">Membrane</keyword>
<proteinExistence type="predicted"/>
<keyword evidence="1" id="KW-0812">Transmembrane</keyword>
<feature type="transmembrane region" description="Helical" evidence="1">
    <location>
        <begin position="56"/>
        <end position="75"/>
    </location>
</feature>
<keyword evidence="1" id="KW-1133">Transmembrane helix</keyword>
<dbReference type="RefSeq" id="WP_376866149.1">
    <property type="nucleotide sequence ID" value="NZ_JBHRYB010000005.1"/>
</dbReference>
<organism evidence="2 3">
    <name type="scientific">Bacterioplanoides pacificum</name>
    <dbReference type="NCBI Taxonomy" id="1171596"/>
    <lineage>
        <taxon>Bacteria</taxon>
        <taxon>Pseudomonadati</taxon>
        <taxon>Pseudomonadota</taxon>
        <taxon>Gammaproteobacteria</taxon>
        <taxon>Oceanospirillales</taxon>
        <taxon>Oceanospirillaceae</taxon>
        <taxon>Bacterioplanoides</taxon>
    </lineage>
</organism>
<keyword evidence="3" id="KW-1185">Reference proteome</keyword>
<evidence type="ECO:0000256" key="1">
    <source>
        <dbReference type="SAM" id="Phobius"/>
    </source>
</evidence>
<feature type="transmembrane region" description="Helical" evidence="1">
    <location>
        <begin position="81"/>
        <end position="101"/>
    </location>
</feature>
<gene>
    <name evidence="2" type="ORF">ACFOMG_09110</name>
</gene>
<accession>A0ABV7VS18</accession>
<comment type="caution">
    <text evidence="2">The sequence shown here is derived from an EMBL/GenBank/DDBJ whole genome shotgun (WGS) entry which is preliminary data.</text>
</comment>